<dbReference type="AlphaFoldDB" id="A0A9X0A7M0"/>
<feature type="domain" description="C2 NT-type" evidence="2">
    <location>
        <begin position="9"/>
        <end position="159"/>
    </location>
</feature>
<keyword evidence="4" id="KW-1185">Reference proteome</keyword>
<reference evidence="3" key="1">
    <citation type="submission" date="2023-01" db="EMBL/GenBank/DDBJ databases">
        <title>Genome assembly of the deep-sea coral Lophelia pertusa.</title>
        <authorList>
            <person name="Herrera S."/>
            <person name="Cordes E."/>
        </authorList>
    </citation>
    <scope>NUCLEOTIDE SEQUENCE</scope>
    <source>
        <strain evidence="3">USNM1676648</strain>
        <tissue evidence="3">Polyp</tissue>
    </source>
</reference>
<sequence length="243" mass="27348">MSSRILRKFRHNKAEVSDFQITASVSSLTIECVKDKWQPNKLVIVWHKEKSKASTKKNCNMWPEPDPVQTKFTLRVIFVSTGSGSNTQGELLQYQDKKWNIFVQNLSPSGRHKVLATGAIDINDYISEDPKTFDITVTLKPANINVVSGSIEFQLSSVLLEDGLPRRTDKEIFDEIMEDAKELARKKSTRSSKSSINTKSLAKATNGGSVSGLSPSGWKQDYSVKDEWRITSWWCHYSGGCLL</sequence>
<dbReference type="Proteomes" id="UP001163046">
    <property type="component" value="Unassembled WGS sequence"/>
</dbReference>
<evidence type="ECO:0000313" key="4">
    <source>
        <dbReference type="Proteomes" id="UP001163046"/>
    </source>
</evidence>
<dbReference type="OrthoDB" id="5989723at2759"/>
<comment type="caution">
    <text evidence="3">The sequence shown here is derived from an EMBL/GenBank/DDBJ whole genome shotgun (WGS) entry which is preliminary data.</text>
</comment>
<evidence type="ECO:0000313" key="3">
    <source>
        <dbReference type="EMBL" id="KAJ7394475.1"/>
    </source>
</evidence>
<gene>
    <name evidence="3" type="primary">EHBP1_1</name>
    <name evidence="3" type="ORF">OS493_000286</name>
</gene>
<dbReference type="Pfam" id="PF10358">
    <property type="entry name" value="NT-C2"/>
    <property type="match status" value="1"/>
</dbReference>
<evidence type="ECO:0000259" key="2">
    <source>
        <dbReference type="PROSITE" id="PS51840"/>
    </source>
</evidence>
<protein>
    <submittedName>
        <fullName evidence="3">DUF3585</fullName>
    </submittedName>
</protein>
<dbReference type="EMBL" id="MU825396">
    <property type="protein sequence ID" value="KAJ7394475.1"/>
    <property type="molecule type" value="Genomic_DNA"/>
</dbReference>
<evidence type="ECO:0000256" key="1">
    <source>
        <dbReference type="SAM" id="MobiDB-lite"/>
    </source>
</evidence>
<proteinExistence type="predicted"/>
<feature type="compositionally biased region" description="Low complexity" evidence="1">
    <location>
        <begin position="191"/>
        <end position="200"/>
    </location>
</feature>
<dbReference type="PROSITE" id="PS51840">
    <property type="entry name" value="C2_NT"/>
    <property type="match status" value="1"/>
</dbReference>
<accession>A0A9X0A7M0</accession>
<dbReference type="InterPro" id="IPR019448">
    <property type="entry name" value="NT-C2"/>
</dbReference>
<feature type="region of interest" description="Disordered" evidence="1">
    <location>
        <begin position="187"/>
        <end position="214"/>
    </location>
</feature>
<organism evidence="3 4">
    <name type="scientific">Desmophyllum pertusum</name>
    <dbReference type="NCBI Taxonomy" id="174260"/>
    <lineage>
        <taxon>Eukaryota</taxon>
        <taxon>Metazoa</taxon>
        <taxon>Cnidaria</taxon>
        <taxon>Anthozoa</taxon>
        <taxon>Hexacorallia</taxon>
        <taxon>Scleractinia</taxon>
        <taxon>Caryophylliina</taxon>
        <taxon>Caryophylliidae</taxon>
        <taxon>Desmophyllum</taxon>
    </lineage>
</organism>
<name>A0A9X0A7M0_9CNID</name>